<keyword evidence="5 8" id="KW-1133">Transmembrane helix</keyword>
<proteinExistence type="inferred from homology"/>
<evidence type="ECO:0000256" key="4">
    <source>
        <dbReference type="ARBA" id="ARBA00022692"/>
    </source>
</evidence>
<dbReference type="AlphaFoldDB" id="A0AAJ0H7L1"/>
<keyword evidence="11" id="KW-1185">Reference proteome</keyword>
<dbReference type="Pfam" id="PF07690">
    <property type="entry name" value="MFS_1"/>
    <property type="match status" value="1"/>
</dbReference>
<dbReference type="InterPro" id="IPR036259">
    <property type="entry name" value="MFS_trans_sf"/>
</dbReference>
<evidence type="ECO:0000256" key="7">
    <source>
        <dbReference type="SAM" id="MobiDB-lite"/>
    </source>
</evidence>
<feature type="transmembrane region" description="Helical" evidence="8">
    <location>
        <begin position="215"/>
        <end position="233"/>
    </location>
</feature>
<accession>A0AAJ0H7L1</accession>
<evidence type="ECO:0000313" key="10">
    <source>
        <dbReference type="EMBL" id="KAK3342063.1"/>
    </source>
</evidence>
<feature type="transmembrane region" description="Helical" evidence="8">
    <location>
        <begin position="417"/>
        <end position="441"/>
    </location>
</feature>
<dbReference type="SUPFAM" id="SSF103473">
    <property type="entry name" value="MFS general substrate transporter"/>
    <property type="match status" value="2"/>
</dbReference>
<feature type="transmembrane region" description="Helical" evidence="8">
    <location>
        <begin position="94"/>
        <end position="113"/>
    </location>
</feature>
<feature type="transmembrane region" description="Helical" evidence="8">
    <location>
        <begin position="56"/>
        <end position="74"/>
    </location>
</feature>
<feature type="transmembrane region" description="Helical" evidence="8">
    <location>
        <begin position="253"/>
        <end position="279"/>
    </location>
</feature>
<keyword evidence="4 8" id="KW-0812">Transmembrane</keyword>
<evidence type="ECO:0000256" key="3">
    <source>
        <dbReference type="ARBA" id="ARBA00022448"/>
    </source>
</evidence>
<evidence type="ECO:0000256" key="2">
    <source>
        <dbReference type="ARBA" id="ARBA00007520"/>
    </source>
</evidence>
<keyword evidence="6 8" id="KW-0472">Membrane</keyword>
<protein>
    <submittedName>
        <fullName evidence="10">Major facilitator superfamily transporter</fullName>
    </submittedName>
</protein>
<dbReference type="InterPro" id="IPR011701">
    <property type="entry name" value="MFS"/>
</dbReference>
<feature type="transmembrane region" description="Helical" evidence="8">
    <location>
        <begin position="530"/>
        <end position="548"/>
    </location>
</feature>
<sequence>MASDAKKSEAIATDPVSAEPSTQVDVSNTSADDEKTGTGSEGETLVKSSHRQLRGLPWFLVICAVFSTMLIYALDNTITADLVPAIANEYGTVSLLPWLSVGFQVGAFVALLPVGKLYAKYNAKWVFIINVVLFLAASAVCGAAPNMTAMIFGRVFLGVSGSAIYCGILFLITVLCEERERGLYISLAGAVWGVGTVLGPVVGGAFERVSWRWGFYINLIIGGASLPICLWLLPAFDPLPSASWKQRADKFDLVGTVLFAAWSICLVMAINFGGVLYPWNSGSTIAFFVVGFVLLVAFAVQQRFSWLTTPQERLYPAQLLRLREADLLALSTICSNMAIFIPIFYIPVYFQFTRGDSAIEAAVRLLPLIAVVSVALVGQGFFMVRLGYAWPWYTIGASLGVAGNVMLYVADLDTSEAYIYGAEVLVGVGLGIFNQAGYTVIYKVIPAAEMGNALPFMMVAQYLGVTFGLSVAGAVFVNDARNRLAQILPTFSDEQLTSLLSGASDTALDLVPNELRGDVILAILDGLRKVFIPAFVGAAVCFLISGVLSKKRLFGENDSGAAVVG</sequence>
<evidence type="ECO:0000259" key="9">
    <source>
        <dbReference type="PROSITE" id="PS50850"/>
    </source>
</evidence>
<organism evidence="10 11">
    <name type="scientific">Lasiosphaeria hispida</name>
    <dbReference type="NCBI Taxonomy" id="260671"/>
    <lineage>
        <taxon>Eukaryota</taxon>
        <taxon>Fungi</taxon>
        <taxon>Dikarya</taxon>
        <taxon>Ascomycota</taxon>
        <taxon>Pezizomycotina</taxon>
        <taxon>Sordariomycetes</taxon>
        <taxon>Sordariomycetidae</taxon>
        <taxon>Sordariales</taxon>
        <taxon>Lasiosphaeriaceae</taxon>
        <taxon>Lasiosphaeria</taxon>
    </lineage>
</organism>
<feature type="transmembrane region" description="Helical" evidence="8">
    <location>
        <begin position="285"/>
        <end position="306"/>
    </location>
</feature>
<feature type="domain" description="Major facilitator superfamily (MFS) profile" evidence="9">
    <location>
        <begin position="61"/>
        <end position="553"/>
    </location>
</feature>
<reference evidence="10" key="1">
    <citation type="journal article" date="2023" name="Mol. Phylogenet. Evol.">
        <title>Genome-scale phylogeny and comparative genomics of the fungal order Sordariales.</title>
        <authorList>
            <person name="Hensen N."/>
            <person name="Bonometti L."/>
            <person name="Westerberg I."/>
            <person name="Brannstrom I.O."/>
            <person name="Guillou S."/>
            <person name="Cros-Aarteil S."/>
            <person name="Calhoun S."/>
            <person name="Haridas S."/>
            <person name="Kuo A."/>
            <person name="Mondo S."/>
            <person name="Pangilinan J."/>
            <person name="Riley R."/>
            <person name="LaButti K."/>
            <person name="Andreopoulos B."/>
            <person name="Lipzen A."/>
            <person name="Chen C."/>
            <person name="Yan M."/>
            <person name="Daum C."/>
            <person name="Ng V."/>
            <person name="Clum A."/>
            <person name="Steindorff A."/>
            <person name="Ohm R.A."/>
            <person name="Martin F."/>
            <person name="Silar P."/>
            <person name="Natvig D.O."/>
            <person name="Lalanne C."/>
            <person name="Gautier V."/>
            <person name="Ament-Velasquez S.L."/>
            <person name="Kruys A."/>
            <person name="Hutchinson M.I."/>
            <person name="Powell A.J."/>
            <person name="Barry K."/>
            <person name="Miller A.N."/>
            <person name="Grigoriev I.V."/>
            <person name="Debuchy R."/>
            <person name="Gladieux P."/>
            <person name="Hiltunen Thoren M."/>
            <person name="Johannesson H."/>
        </authorList>
    </citation>
    <scope>NUCLEOTIDE SEQUENCE</scope>
    <source>
        <strain evidence="10">CBS 955.72</strain>
    </source>
</reference>
<feature type="transmembrane region" description="Helical" evidence="8">
    <location>
        <begin position="362"/>
        <end position="383"/>
    </location>
</feature>
<dbReference type="PROSITE" id="PS50850">
    <property type="entry name" value="MFS"/>
    <property type="match status" value="1"/>
</dbReference>
<keyword evidence="3" id="KW-0813">Transport</keyword>
<evidence type="ECO:0000256" key="8">
    <source>
        <dbReference type="SAM" id="Phobius"/>
    </source>
</evidence>
<comment type="similarity">
    <text evidence="2">Belongs to the major facilitator superfamily. TCR/Tet family.</text>
</comment>
<feature type="transmembrane region" description="Helical" evidence="8">
    <location>
        <begin position="183"/>
        <end position="203"/>
    </location>
</feature>
<reference evidence="10" key="2">
    <citation type="submission" date="2023-06" db="EMBL/GenBank/DDBJ databases">
        <authorList>
            <consortium name="Lawrence Berkeley National Laboratory"/>
            <person name="Haridas S."/>
            <person name="Hensen N."/>
            <person name="Bonometti L."/>
            <person name="Westerberg I."/>
            <person name="Brannstrom I.O."/>
            <person name="Guillou S."/>
            <person name="Cros-Aarteil S."/>
            <person name="Calhoun S."/>
            <person name="Kuo A."/>
            <person name="Mondo S."/>
            <person name="Pangilinan J."/>
            <person name="Riley R."/>
            <person name="Labutti K."/>
            <person name="Andreopoulos B."/>
            <person name="Lipzen A."/>
            <person name="Chen C."/>
            <person name="Yanf M."/>
            <person name="Daum C."/>
            <person name="Ng V."/>
            <person name="Clum A."/>
            <person name="Steindorff A."/>
            <person name="Ohm R."/>
            <person name="Martin F."/>
            <person name="Silar P."/>
            <person name="Natvig D."/>
            <person name="Lalanne C."/>
            <person name="Gautier V."/>
            <person name="Ament-Velasquez S.L."/>
            <person name="Kruys A."/>
            <person name="Hutchinson M.I."/>
            <person name="Powell A.J."/>
            <person name="Barry K."/>
            <person name="Miller A.N."/>
            <person name="Grigoriev I.V."/>
            <person name="Debuchy R."/>
            <person name="Gladieux P."/>
            <person name="Thoren M.H."/>
            <person name="Johannesson H."/>
        </authorList>
    </citation>
    <scope>NUCLEOTIDE SEQUENCE</scope>
    <source>
        <strain evidence="10">CBS 955.72</strain>
    </source>
</reference>
<dbReference type="Proteomes" id="UP001275084">
    <property type="component" value="Unassembled WGS sequence"/>
</dbReference>
<feature type="transmembrane region" description="Helical" evidence="8">
    <location>
        <begin position="453"/>
        <end position="477"/>
    </location>
</feature>
<dbReference type="EMBL" id="JAUIQD010000008">
    <property type="protein sequence ID" value="KAK3342063.1"/>
    <property type="molecule type" value="Genomic_DNA"/>
</dbReference>
<comment type="caution">
    <text evidence="10">The sequence shown here is derived from an EMBL/GenBank/DDBJ whole genome shotgun (WGS) entry which is preliminary data.</text>
</comment>
<feature type="transmembrane region" description="Helical" evidence="8">
    <location>
        <begin position="390"/>
        <end position="411"/>
    </location>
</feature>
<evidence type="ECO:0000313" key="11">
    <source>
        <dbReference type="Proteomes" id="UP001275084"/>
    </source>
</evidence>
<gene>
    <name evidence="10" type="ORF">B0T25DRAFT_574372</name>
</gene>
<feature type="transmembrane region" description="Helical" evidence="8">
    <location>
        <begin position="151"/>
        <end position="176"/>
    </location>
</feature>
<comment type="subcellular location">
    <subcellularLocation>
        <location evidence="1">Membrane</location>
        <topology evidence="1">Multi-pass membrane protein</topology>
    </subcellularLocation>
</comment>
<dbReference type="GO" id="GO:0005886">
    <property type="term" value="C:plasma membrane"/>
    <property type="evidence" value="ECO:0007669"/>
    <property type="project" value="TreeGrafter"/>
</dbReference>
<feature type="region of interest" description="Disordered" evidence="7">
    <location>
        <begin position="1"/>
        <end position="46"/>
    </location>
</feature>
<dbReference type="PANTHER" id="PTHR23501:SF12">
    <property type="entry name" value="MAJOR FACILITATOR SUPERFAMILY (MFS) PROFILE DOMAIN-CONTAINING PROTEIN-RELATED"/>
    <property type="match status" value="1"/>
</dbReference>
<dbReference type="InterPro" id="IPR020846">
    <property type="entry name" value="MFS_dom"/>
</dbReference>
<feature type="transmembrane region" description="Helical" evidence="8">
    <location>
        <begin position="327"/>
        <end position="350"/>
    </location>
</feature>
<name>A0AAJ0H7L1_9PEZI</name>
<feature type="compositionally biased region" description="Polar residues" evidence="7">
    <location>
        <begin position="19"/>
        <end position="30"/>
    </location>
</feature>
<dbReference type="Gene3D" id="1.20.1250.20">
    <property type="entry name" value="MFS general substrate transporter like domains"/>
    <property type="match status" value="2"/>
</dbReference>
<feature type="transmembrane region" description="Helical" evidence="8">
    <location>
        <begin position="125"/>
        <end position="145"/>
    </location>
</feature>
<dbReference type="GO" id="GO:0022857">
    <property type="term" value="F:transmembrane transporter activity"/>
    <property type="evidence" value="ECO:0007669"/>
    <property type="project" value="InterPro"/>
</dbReference>
<evidence type="ECO:0000256" key="1">
    <source>
        <dbReference type="ARBA" id="ARBA00004141"/>
    </source>
</evidence>
<evidence type="ECO:0000256" key="6">
    <source>
        <dbReference type="ARBA" id="ARBA00023136"/>
    </source>
</evidence>
<evidence type="ECO:0000256" key="5">
    <source>
        <dbReference type="ARBA" id="ARBA00022989"/>
    </source>
</evidence>
<dbReference type="PANTHER" id="PTHR23501">
    <property type="entry name" value="MAJOR FACILITATOR SUPERFAMILY"/>
    <property type="match status" value="1"/>
</dbReference>